<evidence type="ECO:0000256" key="3">
    <source>
        <dbReference type="ARBA" id="ARBA00023274"/>
    </source>
</evidence>
<evidence type="ECO:0000256" key="1">
    <source>
        <dbReference type="ARBA" id="ARBA00007596"/>
    </source>
</evidence>
<proteinExistence type="inferred from homology"/>
<keyword evidence="3 5" id="KW-0687">Ribonucleoprotein</keyword>
<comment type="similarity">
    <text evidence="1 5">Belongs to the bacterial ribosomal protein bL33 family.</text>
</comment>
<evidence type="ECO:0000256" key="4">
    <source>
        <dbReference type="ARBA" id="ARBA00035276"/>
    </source>
</evidence>
<organism evidence="6">
    <name type="scientific">Batrachospermum sp</name>
    <dbReference type="NCBI Taxonomy" id="31373"/>
    <lineage>
        <taxon>Eukaryota</taxon>
        <taxon>Rhodophyta</taxon>
        <taxon>Florideophyceae</taxon>
        <taxon>Nemaliophycidae</taxon>
        <taxon>Batrachospermales</taxon>
        <taxon>Batrachospermaceae</taxon>
        <taxon>Batrachospermum</taxon>
    </lineage>
</organism>
<dbReference type="GO" id="GO:0006412">
    <property type="term" value="P:translation"/>
    <property type="evidence" value="ECO:0007669"/>
    <property type="project" value="UniProtKB-UniRule"/>
</dbReference>
<dbReference type="InterPro" id="IPR011332">
    <property type="entry name" value="Ribosomal_zn-bd"/>
</dbReference>
<dbReference type="InterPro" id="IPR038584">
    <property type="entry name" value="Ribosomal_bL33_sf"/>
</dbReference>
<dbReference type="GO" id="GO:0003735">
    <property type="term" value="F:structural constituent of ribosome"/>
    <property type="evidence" value="ECO:0007669"/>
    <property type="project" value="InterPro"/>
</dbReference>
<keyword evidence="2 5" id="KW-0689">Ribosomal protein</keyword>
<geneLocation type="chloroplast" evidence="6"/>
<keyword evidence="6" id="KW-0934">Plastid</keyword>
<comment type="subcellular location">
    <subcellularLocation>
        <location evidence="5">Plastid</location>
        <location evidence="5">Chloroplast</location>
    </subcellularLocation>
</comment>
<name>A0A8K2AQN1_9FLOR</name>
<evidence type="ECO:0000313" key="6">
    <source>
        <dbReference type="EMBL" id="UEQ12265.1"/>
    </source>
</evidence>
<dbReference type="HAMAP" id="MF_00294">
    <property type="entry name" value="Ribosomal_bL33"/>
    <property type="match status" value="1"/>
</dbReference>
<dbReference type="GO" id="GO:1990904">
    <property type="term" value="C:ribonucleoprotein complex"/>
    <property type="evidence" value="ECO:0007669"/>
    <property type="project" value="UniProtKB-KW"/>
</dbReference>
<dbReference type="SUPFAM" id="SSF57829">
    <property type="entry name" value="Zn-binding ribosomal proteins"/>
    <property type="match status" value="1"/>
</dbReference>
<keyword evidence="6" id="KW-0150">Chloroplast</keyword>
<dbReference type="InterPro" id="IPR018264">
    <property type="entry name" value="Ribosomal_bL33_CS"/>
</dbReference>
<dbReference type="NCBIfam" id="TIGR01023">
    <property type="entry name" value="rpmG_bact"/>
    <property type="match status" value="1"/>
</dbReference>
<evidence type="ECO:0000256" key="2">
    <source>
        <dbReference type="ARBA" id="ARBA00022980"/>
    </source>
</evidence>
<dbReference type="InterPro" id="IPR001705">
    <property type="entry name" value="Ribosomal_bL33"/>
</dbReference>
<dbReference type="Gene3D" id="2.20.28.120">
    <property type="entry name" value="Ribosomal protein L33"/>
    <property type="match status" value="1"/>
</dbReference>
<dbReference type="EMBL" id="MN905507">
    <property type="protein sequence ID" value="UEQ12265.1"/>
    <property type="molecule type" value="Genomic_DNA"/>
</dbReference>
<sequence length="79" mass="9553">MRYYQNNCHYYKIYIMGKNKGARITITLECSCDLSNSEKRKPGIFRYTSSKNRRNTPNRIELKKFCKHCNKHVNFKEIK</sequence>
<accession>A0A8K2AQN1</accession>
<dbReference type="PANTHER" id="PTHR43168">
    <property type="entry name" value="50S RIBOSOMAL PROTEIN L33, CHLOROPLASTIC"/>
    <property type="match status" value="1"/>
</dbReference>
<gene>
    <name evidence="5 6" type="primary">rpl33</name>
</gene>
<protein>
    <recommendedName>
        <fullName evidence="4 5">Large ribosomal subunit protein bL33c</fullName>
    </recommendedName>
</protein>
<dbReference type="PROSITE" id="PS00582">
    <property type="entry name" value="RIBOSOMAL_L33"/>
    <property type="match status" value="1"/>
</dbReference>
<dbReference type="GO" id="GO:0009507">
    <property type="term" value="C:chloroplast"/>
    <property type="evidence" value="ECO:0007669"/>
    <property type="project" value="UniProtKB-SubCell"/>
</dbReference>
<dbReference type="NCBIfam" id="NF001860">
    <property type="entry name" value="PRK00595.1"/>
    <property type="match status" value="1"/>
</dbReference>
<dbReference type="PANTHER" id="PTHR43168:SF2">
    <property type="entry name" value="LARGE RIBOSOMAL SUBUNIT PROTEIN BL33C"/>
    <property type="match status" value="1"/>
</dbReference>
<reference evidence="6" key="1">
    <citation type="submission" date="2020-01" db="EMBL/GenBank/DDBJ databases">
        <title>The chloroplast and mitochondrion of a new freshwater red algal species from China.</title>
        <authorList>
            <person name="Fang K."/>
            <person name="Xie S."/>
        </authorList>
    </citation>
    <scope>NUCLEOTIDE SEQUENCE</scope>
    <source>
        <strain evidence="6">SAS-FKP1901</strain>
    </source>
</reference>
<dbReference type="NCBIfam" id="NF001764">
    <property type="entry name" value="PRK00504.1"/>
    <property type="match status" value="1"/>
</dbReference>
<dbReference type="Pfam" id="PF00471">
    <property type="entry name" value="Ribosomal_L33"/>
    <property type="match status" value="1"/>
</dbReference>
<dbReference type="GO" id="GO:0005840">
    <property type="term" value="C:ribosome"/>
    <property type="evidence" value="ECO:0007669"/>
    <property type="project" value="UniProtKB-KW"/>
</dbReference>
<evidence type="ECO:0000256" key="5">
    <source>
        <dbReference type="HAMAP-Rule" id="MF_00294"/>
    </source>
</evidence>
<dbReference type="AlphaFoldDB" id="A0A8K2AQN1"/>